<dbReference type="PANTHER" id="PTHR31212:SF4">
    <property type="entry name" value="ALPHA-KETOGLUTARATE-DEPENDENT DIOXYGENASE ALKB HOMOLOG 3"/>
    <property type="match status" value="1"/>
</dbReference>
<dbReference type="InterPro" id="IPR027417">
    <property type="entry name" value="P-loop_NTPase"/>
</dbReference>
<evidence type="ECO:0000259" key="12">
    <source>
        <dbReference type="PROSITE" id="PS51471"/>
    </source>
</evidence>
<dbReference type="Pfam" id="PF00978">
    <property type="entry name" value="RdRP_2"/>
    <property type="match status" value="1"/>
</dbReference>
<feature type="region of interest" description="Disordered" evidence="10">
    <location>
        <begin position="531"/>
        <end position="574"/>
    </location>
</feature>
<keyword evidence="3" id="KW-0548">Nucleotidyltransferase</keyword>
<dbReference type="Pfam" id="PF01443">
    <property type="entry name" value="Viral_helicase1"/>
    <property type="match status" value="1"/>
</dbReference>
<evidence type="ECO:0000256" key="7">
    <source>
        <dbReference type="ARBA" id="ARBA00022840"/>
    </source>
</evidence>
<dbReference type="InterPro" id="IPR007094">
    <property type="entry name" value="RNA-dir_pol_PSvirus"/>
</dbReference>
<protein>
    <submittedName>
        <fullName evidence="15">Replication-associated polyprotein</fullName>
    </submittedName>
</protein>
<feature type="domain" description="Fe2OG dioxygenase" evidence="12">
    <location>
        <begin position="661"/>
        <end position="766"/>
    </location>
</feature>
<dbReference type="InterPro" id="IPR027351">
    <property type="entry name" value="(+)RNA_virus_helicase_core_dom"/>
</dbReference>
<dbReference type="PROSITE" id="PS51657">
    <property type="entry name" value="PSRV_HELICASE"/>
    <property type="match status" value="1"/>
</dbReference>
<evidence type="ECO:0000256" key="8">
    <source>
        <dbReference type="ARBA" id="ARBA00022953"/>
    </source>
</evidence>
<keyword evidence="7" id="KW-0067">ATP-binding</keyword>
<dbReference type="GO" id="GO:0003724">
    <property type="term" value="F:RNA helicase activity"/>
    <property type="evidence" value="ECO:0007669"/>
    <property type="project" value="UniProtKB-EC"/>
</dbReference>
<feature type="domain" description="Alphavirus-like MT" evidence="14">
    <location>
        <begin position="64"/>
        <end position="246"/>
    </location>
</feature>
<dbReference type="GO" id="GO:0008174">
    <property type="term" value="F:mRNA methyltransferase activity"/>
    <property type="evidence" value="ECO:0007669"/>
    <property type="project" value="UniProtKB-UniRule"/>
</dbReference>
<dbReference type="CDD" id="cd23245">
    <property type="entry name" value="Betaflexiviridae_RdRp"/>
    <property type="match status" value="1"/>
</dbReference>
<organism evidence="15">
    <name type="scientific">Watermelon virus A</name>
    <dbReference type="NCBI Taxonomy" id="1978413"/>
    <lineage>
        <taxon>Viruses</taxon>
        <taxon>Riboviria</taxon>
        <taxon>Orthornavirae</taxon>
        <taxon>Kitrinoviricota</taxon>
        <taxon>Alsuviricetes</taxon>
        <taxon>Tymovirales</taxon>
        <taxon>Betaflexiviridae</taxon>
        <taxon>Trivirinae</taxon>
        <taxon>Wamavirus</taxon>
        <taxon>Wamavirus alphacitrulli</taxon>
    </lineage>
</organism>
<dbReference type="PROSITE" id="PS50507">
    <property type="entry name" value="RDRP_SSRNA_POS"/>
    <property type="match status" value="1"/>
</dbReference>
<feature type="region of interest" description="Disordered" evidence="10">
    <location>
        <begin position="776"/>
        <end position="796"/>
    </location>
</feature>
<evidence type="ECO:0000256" key="3">
    <source>
        <dbReference type="ARBA" id="ARBA00022695"/>
    </source>
</evidence>
<dbReference type="GO" id="GO:0005524">
    <property type="term" value="F:ATP binding"/>
    <property type="evidence" value="ECO:0007669"/>
    <property type="project" value="UniProtKB-KW"/>
</dbReference>
<dbReference type="PROSITE" id="PS51743">
    <property type="entry name" value="ALPHAVIRUS_MT"/>
    <property type="match status" value="1"/>
</dbReference>
<keyword evidence="1" id="KW-0696">RNA-directed RNA polymerase</keyword>
<feature type="domain" description="(+)RNA virus helicase C-terminal" evidence="13">
    <location>
        <begin position="986"/>
        <end position="1301"/>
    </location>
</feature>
<dbReference type="SUPFAM" id="SSF52540">
    <property type="entry name" value="P-loop containing nucleoside triphosphate hydrolases"/>
    <property type="match status" value="1"/>
</dbReference>
<sequence>MALLSQKTGLEKFMGSLDRAETKLIYATAVEELRNNSVDLNKFFSYEMDSEKRLYLTRRGVELFPGGYKAHSHPVSKTLENYMLYVLLPVYIGVGRINMVSIQRKKVLNLSLKMNYTELNTFNRIIDSKDISRYGADEDVFNDERKELFSSTFMNKFRTSKAYDCIFIHDECHHWSLNDITYFIEEVKPKRMLVSVVYPPELLLGIESSLNKLAYDFEINDDGTFSFYPDGVKTEAYNQRVNLDWLMKGSYLRTNNGVYTIRLLKTLAAHHMFEITKGRFVTDNPRHFEEFECIDLSFLKQRRWRRNEYIFIKKTWLTKVYTYLQCLKKPDKESGLAKLRQIMGEAQDLKVTMFFENLMPELLQGCQKKIFDVPLFEKVVSSFWKLFPMTIQRLSSDFKDKNFFEVLFNCENLRVKIKTRSYDSRGIISMAEHKIDDFLEGFSWIPKNYDALIKKSSESHVPSLLRCAGAVLCTKEEARMRGHSDMEGMLACERPPLRIKEKGETSVVEKEGDVKKDIMTEAKDIKKMKACGENSKEKGKEEEEVKEEVESKNQSVLTIKKTSKNGEEDNKKKEENKKEIKMMVEVFDDILDIRMTLTNLLVKVLISKRMQLTRFTSRDAYYVVEDIRLDYGHNGIMYKKNLADERVRVFMEKVRETYKGKWNTMLIQRYKKGSSINFHSDDEPMIMRGSSVLTMNVEGSATFRIVEKENEKKKKKKKENHPCPDEFLSLNNFCVFKMKEGFQELFRHSIDVHSEGRMSITFREIKPTFIFKGKEKEDQQEAAKENVEKAGSRLKAESEKRTIEKKKCLLTALATFFHVEKVFLANKLAAQNELLSDWINSNMGADSTIIMAIANSLKMRINVFGDIEKSFEPDGYDIPESKIVDILLENEHFTLLNRSDVLRMSNAQKCLMGLEDRMEVNIKVRGNESGGNNRRQKLVNNVIEEILNFPSSSEVKFLAKKENALILMKSFLSMSTGICLSEHVHNGKDFMKLSASKREGDIISDLIVVSGFGGSGKSRSLQELIKEKKRGVRFTIISPRKNLAEDWHEKVNSDLDAKENDAEKNGKVKIKTFESALKMNLGKSDVIVLDELSLYPNGYLDLLIHSLSGLNVNMPRLVVIGCPFQARYHSKLDEHILTFDHEIDRIFKGNSAINYLAFSHRLGTGFNCVFEGIECLGESEEMEGSINVFKSFNNAIAWSEKQEQFFDLILVDSREEKKAYSGLINVLTFGEAQGLTVNNSLIVLSENSANSEEFRWVVALTRARRTLSFLVVHLDGIEGFMAETDGKMINALLRGEKVNVKEFSKKKGFNLNFIEFNEIKNGGNDEQDRELRLEGDPWLKPFINLHQRENVEEVIVDEVFIKEDKEKTHLYLAEPNFSQALNFDLILDKEVREFRLGEEQTNQFTDNYNVNHWGGKRINAAPFRHKAIYPRHEMKDDLTFKMAVKKRLRFEEPAVNYQKYMEARCTGRLMYEHFKEMFGIEWNHDQALLEECRNDFEVKKLQKSAETIKCHSNRSDCDWYLNDIFLFMKTQLCTKYEKQFVEAKAGQTLACFQHLLLAHFAPYCRYIEKQLTRMLPDEIYIHSSKNFDELNEWVIKHFQNDICVESDYEAFDASQDQYILAFEMALMKDAGMPDHILDDYLKLKCELGCKLGKFAIMRFTGEFCTFLFNTLANMAFTISRYEWRRGMPIAFAGDDMCSLSNLKLSDRFEDLFDKISLKAKTQWTEEPMFCGWRLSRHGIVKEPELVFNRFMVALEEGKVELCLENYAIEVSYAYRLGEKLYEVLKSERQIEFHQAVVRFIVLHLNKLKTSARELFEEQSSDEELNF</sequence>
<comment type="catalytic activity">
    <reaction evidence="9">
        <text>ATP + H2O = ADP + phosphate + H(+)</text>
        <dbReference type="Rhea" id="RHEA:13065"/>
        <dbReference type="ChEBI" id="CHEBI:15377"/>
        <dbReference type="ChEBI" id="CHEBI:15378"/>
        <dbReference type="ChEBI" id="CHEBI:30616"/>
        <dbReference type="ChEBI" id="CHEBI:43474"/>
        <dbReference type="ChEBI" id="CHEBI:456216"/>
        <dbReference type="EC" id="3.6.4.13"/>
    </reaction>
</comment>
<dbReference type="RefSeq" id="YP_009357235.1">
    <property type="nucleotide sequence ID" value="NC_034377.1"/>
</dbReference>
<dbReference type="InterPro" id="IPR032854">
    <property type="entry name" value="ALKBH3"/>
</dbReference>
<evidence type="ECO:0000259" key="11">
    <source>
        <dbReference type="PROSITE" id="PS50507"/>
    </source>
</evidence>
<evidence type="ECO:0000256" key="5">
    <source>
        <dbReference type="ARBA" id="ARBA00022801"/>
    </source>
</evidence>
<dbReference type="GO" id="GO:0003723">
    <property type="term" value="F:RNA binding"/>
    <property type="evidence" value="ECO:0007669"/>
    <property type="project" value="InterPro"/>
</dbReference>
<keyword evidence="2" id="KW-0808">Transferase</keyword>
<evidence type="ECO:0000259" key="14">
    <source>
        <dbReference type="PROSITE" id="PS51743"/>
    </source>
</evidence>
<dbReference type="GO" id="GO:0003968">
    <property type="term" value="F:RNA-directed RNA polymerase activity"/>
    <property type="evidence" value="ECO:0007669"/>
    <property type="project" value="UniProtKB-KW"/>
</dbReference>
<proteinExistence type="predicted"/>
<name>A0A1W5W6E2_9VIRU</name>
<evidence type="ECO:0000256" key="1">
    <source>
        <dbReference type="ARBA" id="ARBA00022484"/>
    </source>
</evidence>
<dbReference type="InterPro" id="IPR005123">
    <property type="entry name" value="Oxoglu/Fe-dep_dioxygenase_dom"/>
</dbReference>
<dbReference type="Proteomes" id="UP000201995">
    <property type="component" value="Segment"/>
</dbReference>
<feature type="compositionally biased region" description="Basic and acidic residues" evidence="10">
    <location>
        <begin position="564"/>
        <end position="574"/>
    </location>
</feature>
<dbReference type="GO" id="GO:0016787">
    <property type="term" value="F:hydrolase activity"/>
    <property type="evidence" value="ECO:0007669"/>
    <property type="project" value="UniProtKB-KW"/>
</dbReference>
<keyword evidence="8" id="KW-0693">Viral RNA replication</keyword>
<dbReference type="GO" id="GO:0016556">
    <property type="term" value="P:mRNA modification"/>
    <property type="evidence" value="ECO:0007669"/>
    <property type="project" value="InterPro"/>
</dbReference>
<dbReference type="GO" id="GO:0051213">
    <property type="term" value="F:dioxygenase activity"/>
    <property type="evidence" value="ECO:0007669"/>
    <property type="project" value="InterPro"/>
</dbReference>
<dbReference type="InterPro" id="IPR037151">
    <property type="entry name" value="AlkB-like_sf"/>
</dbReference>
<dbReference type="InterPro" id="IPR002588">
    <property type="entry name" value="Alphavirus-like_MT_dom"/>
</dbReference>
<dbReference type="GeneID" id="32283044"/>
<dbReference type="GO" id="GO:0006351">
    <property type="term" value="P:DNA-templated transcription"/>
    <property type="evidence" value="ECO:0007669"/>
    <property type="project" value="InterPro"/>
</dbReference>
<keyword evidence="6" id="KW-0347">Helicase</keyword>
<dbReference type="SUPFAM" id="SSF51197">
    <property type="entry name" value="Clavaminate synthase-like"/>
    <property type="match status" value="1"/>
</dbReference>
<dbReference type="GO" id="GO:0006307">
    <property type="term" value="P:DNA alkylation repair"/>
    <property type="evidence" value="ECO:0007669"/>
    <property type="project" value="InterPro"/>
</dbReference>
<dbReference type="EMBL" id="KY363796">
    <property type="protein sequence ID" value="ARH01897.1"/>
    <property type="molecule type" value="Genomic_RNA"/>
</dbReference>
<dbReference type="PROSITE" id="PS51471">
    <property type="entry name" value="FE2OG_OXY"/>
    <property type="match status" value="1"/>
</dbReference>
<evidence type="ECO:0000256" key="10">
    <source>
        <dbReference type="SAM" id="MobiDB-lite"/>
    </source>
</evidence>
<reference evidence="15" key="1">
    <citation type="submission" date="2016-12" db="EMBL/GenBank/DDBJ databases">
        <title>The complete nucleotide sequence and genome organization of a novel betaflexivirus infecting Citrullus lanatus.</title>
        <authorList>
            <person name="Xin M."/>
            <person name="Wang X."/>
        </authorList>
    </citation>
    <scope>NUCLEOTIDE SEQUENCE [LARGE SCALE GENOMIC DNA]</scope>
    <source>
        <strain evidence="15">KF-15</strain>
    </source>
</reference>
<keyword evidence="4" id="KW-0547">Nucleotide-binding</keyword>
<accession>A0A1W5W6E2</accession>
<dbReference type="PANTHER" id="PTHR31212">
    <property type="entry name" value="ALPHA-KETOGLUTARATE-DEPENDENT DIOXYGENASE ALKB HOMOLOG 3"/>
    <property type="match status" value="1"/>
</dbReference>
<evidence type="ECO:0000256" key="9">
    <source>
        <dbReference type="ARBA" id="ARBA00047984"/>
    </source>
</evidence>
<keyword evidence="5" id="KW-0378">Hydrolase</keyword>
<evidence type="ECO:0000256" key="4">
    <source>
        <dbReference type="ARBA" id="ARBA00022741"/>
    </source>
</evidence>
<dbReference type="GO" id="GO:0039694">
    <property type="term" value="P:viral RNA genome replication"/>
    <property type="evidence" value="ECO:0007669"/>
    <property type="project" value="InterPro"/>
</dbReference>
<dbReference type="Gene3D" id="3.40.50.300">
    <property type="entry name" value="P-loop containing nucleotide triphosphate hydrolases"/>
    <property type="match status" value="2"/>
</dbReference>
<dbReference type="GO" id="GO:0006396">
    <property type="term" value="P:RNA processing"/>
    <property type="evidence" value="ECO:0007669"/>
    <property type="project" value="InterPro"/>
</dbReference>
<dbReference type="SUPFAM" id="SSF56672">
    <property type="entry name" value="DNA/RNA polymerases"/>
    <property type="match status" value="1"/>
</dbReference>
<evidence type="ECO:0000259" key="13">
    <source>
        <dbReference type="PROSITE" id="PS51657"/>
    </source>
</evidence>
<feature type="compositionally biased region" description="Basic and acidic residues" evidence="10">
    <location>
        <begin position="534"/>
        <end position="551"/>
    </location>
</feature>
<evidence type="ECO:0000256" key="2">
    <source>
        <dbReference type="ARBA" id="ARBA00022679"/>
    </source>
</evidence>
<dbReference type="InterPro" id="IPR001788">
    <property type="entry name" value="RNA-dep_RNA_pol_alsuvir"/>
</dbReference>
<evidence type="ECO:0000256" key="6">
    <source>
        <dbReference type="ARBA" id="ARBA00022806"/>
    </source>
</evidence>
<dbReference type="InterPro" id="IPR043502">
    <property type="entry name" value="DNA/RNA_pol_sf"/>
</dbReference>
<dbReference type="KEGG" id="vg:32283044"/>
<dbReference type="Gene3D" id="2.60.120.590">
    <property type="entry name" value="Alpha-ketoglutarate-dependent dioxygenase AlkB-like"/>
    <property type="match status" value="1"/>
</dbReference>
<keyword evidence="16" id="KW-1185">Reference proteome</keyword>
<evidence type="ECO:0000313" key="16">
    <source>
        <dbReference type="Proteomes" id="UP000201995"/>
    </source>
</evidence>
<feature type="domain" description="RdRp catalytic" evidence="11">
    <location>
        <begin position="1601"/>
        <end position="1708"/>
    </location>
</feature>
<dbReference type="Pfam" id="PF01660">
    <property type="entry name" value="Vmethyltransf"/>
    <property type="match status" value="1"/>
</dbReference>
<evidence type="ECO:0000313" key="15">
    <source>
        <dbReference type="EMBL" id="ARH01897.1"/>
    </source>
</evidence>